<evidence type="ECO:0000313" key="2">
    <source>
        <dbReference type="Proteomes" id="UP000216052"/>
    </source>
</evidence>
<dbReference type="EMBL" id="CP155571">
    <property type="protein sequence ID" value="XFO71074.1"/>
    <property type="molecule type" value="Genomic_DNA"/>
</dbReference>
<reference evidence="1" key="1">
    <citation type="submission" date="2024-05" db="EMBL/GenBank/DDBJ databases">
        <title>Isolation and characterization of Sporomusa carbonis sp. nov., a carboxydotrophic hydrogenogen in the genus of Sporomusa isolated from a charcoal burning pile.</title>
        <authorList>
            <person name="Boeer T."/>
            <person name="Rosenbaum F."/>
            <person name="Eysell L."/>
            <person name="Mueller V."/>
            <person name="Daniel R."/>
            <person name="Poehlein A."/>
        </authorList>
    </citation>
    <scope>NUCLEOTIDE SEQUENCE [LARGE SCALE GENOMIC DNA]</scope>
    <source>
        <strain evidence="1">DSM 3132</strain>
    </source>
</reference>
<proteinExistence type="predicted"/>
<evidence type="ECO:0008006" key="3">
    <source>
        <dbReference type="Google" id="ProtNLM"/>
    </source>
</evidence>
<sequence>MAINTFEMTTNALCCLNPDNADESGIETTIDNLYTKLNKFHFTNEMIDIITDLHFAYEKKGYRDGFAAGIKLIMQSVGHEMK</sequence>
<organism evidence="1 2">
    <name type="scientific">Sporomusa acidovorans (strain ATCC 49682 / DSM 3132 / Mol)</name>
    <dbReference type="NCBI Taxonomy" id="1123286"/>
    <lineage>
        <taxon>Bacteria</taxon>
        <taxon>Bacillati</taxon>
        <taxon>Bacillota</taxon>
        <taxon>Negativicutes</taxon>
        <taxon>Selenomonadales</taxon>
        <taxon>Sporomusaceae</taxon>
        <taxon>Sporomusa</taxon>
    </lineage>
</organism>
<gene>
    <name evidence="1" type="ORF">SPACI_010890</name>
</gene>
<name>A0ABZ3IY99_SPOA4</name>
<keyword evidence="2" id="KW-1185">Reference proteome</keyword>
<dbReference type="Proteomes" id="UP000216052">
    <property type="component" value="Chromosome"/>
</dbReference>
<evidence type="ECO:0000313" key="1">
    <source>
        <dbReference type="EMBL" id="XFO71074.1"/>
    </source>
</evidence>
<dbReference type="RefSeq" id="WP_093797960.1">
    <property type="nucleotide sequence ID" value="NZ_CP155571.1"/>
</dbReference>
<accession>A0ABZ3IY99</accession>
<protein>
    <recommendedName>
        <fullName evidence="3">TipAS antibiotic-recognition domain-containing protein</fullName>
    </recommendedName>
</protein>